<dbReference type="InterPro" id="IPR002013">
    <property type="entry name" value="SAC_dom"/>
</dbReference>
<evidence type="ECO:0000256" key="3">
    <source>
        <dbReference type="SAM" id="SignalP"/>
    </source>
</evidence>
<dbReference type="InterPro" id="IPR057670">
    <property type="entry name" value="SH3_retrovirus"/>
</dbReference>
<feature type="transmembrane region" description="Helical" evidence="2">
    <location>
        <begin position="972"/>
        <end position="991"/>
    </location>
</feature>
<proteinExistence type="predicted"/>
<keyword evidence="2" id="KW-0472">Membrane</keyword>
<feature type="chain" id="PRO_5018769441" description="SAC domain-containing protein" evidence="3">
    <location>
        <begin position="19"/>
        <end position="1508"/>
    </location>
</feature>
<feature type="region of interest" description="Disordered" evidence="1">
    <location>
        <begin position="1241"/>
        <end position="1277"/>
    </location>
</feature>
<dbReference type="PANTHER" id="PTHR45662:SF2">
    <property type="entry name" value="PHOSPHATIDYLINOSITOL-3-PHOSPHATASE SAC1"/>
    <property type="match status" value="1"/>
</dbReference>
<dbReference type="Pfam" id="PF22936">
    <property type="entry name" value="Pol_BBD"/>
    <property type="match status" value="1"/>
</dbReference>
<dbReference type="Proteomes" id="UP000285430">
    <property type="component" value="Unassembled WGS sequence"/>
</dbReference>
<dbReference type="GO" id="GO:0043812">
    <property type="term" value="F:phosphatidylinositol-4-phosphate phosphatase activity"/>
    <property type="evidence" value="ECO:0007669"/>
    <property type="project" value="TreeGrafter"/>
</dbReference>
<dbReference type="VEuPathDB" id="FungiDB:H257_16893"/>
<comment type="caution">
    <text evidence="5">The sequence shown here is derived from an EMBL/GenBank/DDBJ whole genome shotgun (WGS) entry which is preliminary data.</text>
</comment>
<feature type="compositionally biased region" description="Pro residues" evidence="1">
    <location>
        <begin position="59"/>
        <end position="117"/>
    </location>
</feature>
<dbReference type="GO" id="GO:0005783">
    <property type="term" value="C:endoplasmic reticulum"/>
    <property type="evidence" value="ECO:0007669"/>
    <property type="project" value="TreeGrafter"/>
</dbReference>
<dbReference type="VEuPathDB" id="FungiDB:H257_09500"/>
<keyword evidence="3" id="KW-0732">Signal</keyword>
<evidence type="ECO:0000256" key="1">
    <source>
        <dbReference type="SAM" id="MobiDB-lite"/>
    </source>
</evidence>
<keyword evidence="2" id="KW-1133">Transmembrane helix</keyword>
<gene>
    <name evidence="5" type="ORF">DYB37_005870</name>
</gene>
<dbReference type="VEuPathDB" id="FungiDB:H257_16700"/>
<evidence type="ECO:0000313" key="5">
    <source>
        <dbReference type="EMBL" id="RHZ30104.1"/>
    </source>
</evidence>
<dbReference type="PROSITE" id="PS50275">
    <property type="entry name" value="SAC"/>
    <property type="match status" value="1"/>
</dbReference>
<evidence type="ECO:0000256" key="2">
    <source>
        <dbReference type="SAM" id="Phobius"/>
    </source>
</evidence>
<feature type="compositionally biased region" description="Gly residues" evidence="1">
    <location>
        <begin position="1266"/>
        <end position="1277"/>
    </location>
</feature>
<reference evidence="5 6" key="1">
    <citation type="submission" date="2018-08" db="EMBL/GenBank/DDBJ databases">
        <title>Aphanomyces genome sequencing and annotation.</title>
        <authorList>
            <person name="Minardi D."/>
            <person name="Oidtmann B."/>
            <person name="Van Der Giezen M."/>
            <person name="Studholme D.J."/>
        </authorList>
    </citation>
    <scope>NUCLEOTIDE SEQUENCE [LARGE SCALE GENOMIC DNA]</scope>
    <source>
        <strain evidence="5 6">Da</strain>
    </source>
</reference>
<feature type="signal peptide" evidence="3">
    <location>
        <begin position="1"/>
        <end position="18"/>
    </location>
</feature>
<dbReference type="InterPro" id="IPR054722">
    <property type="entry name" value="PolX-like_BBD"/>
</dbReference>
<organism evidence="5 6">
    <name type="scientific">Aphanomyces astaci</name>
    <name type="common">Crayfish plague agent</name>
    <dbReference type="NCBI Taxonomy" id="112090"/>
    <lineage>
        <taxon>Eukaryota</taxon>
        <taxon>Sar</taxon>
        <taxon>Stramenopiles</taxon>
        <taxon>Oomycota</taxon>
        <taxon>Saprolegniomycetes</taxon>
        <taxon>Saprolegniales</taxon>
        <taxon>Verrucalvaceae</taxon>
        <taxon>Aphanomyces</taxon>
    </lineage>
</organism>
<feature type="transmembrane region" description="Helical" evidence="2">
    <location>
        <begin position="942"/>
        <end position="960"/>
    </location>
</feature>
<dbReference type="Pfam" id="PF14223">
    <property type="entry name" value="Retrotran_gag_2"/>
    <property type="match status" value="1"/>
</dbReference>
<keyword evidence="2" id="KW-0812">Transmembrane</keyword>
<feature type="region of interest" description="Disordered" evidence="1">
    <location>
        <begin position="47"/>
        <end position="117"/>
    </location>
</feature>
<dbReference type="Pfam" id="PF25597">
    <property type="entry name" value="SH3_retrovirus"/>
    <property type="match status" value="1"/>
</dbReference>
<feature type="domain" description="SAC" evidence="4">
    <location>
        <begin position="611"/>
        <end position="871"/>
    </location>
</feature>
<dbReference type="GO" id="GO:0046856">
    <property type="term" value="P:phosphatidylinositol dephosphorylation"/>
    <property type="evidence" value="ECO:0007669"/>
    <property type="project" value="TreeGrafter"/>
</dbReference>
<evidence type="ECO:0000313" key="6">
    <source>
        <dbReference type="Proteomes" id="UP000285430"/>
    </source>
</evidence>
<dbReference type="Pfam" id="PF02383">
    <property type="entry name" value="Syja_N"/>
    <property type="match status" value="2"/>
</dbReference>
<evidence type="ECO:0000259" key="4">
    <source>
        <dbReference type="PROSITE" id="PS50275"/>
    </source>
</evidence>
<protein>
    <recommendedName>
        <fullName evidence="4">SAC domain-containing protein</fullName>
    </recommendedName>
</protein>
<sequence>MRYLVLVVLYIVAALAAAHTSDQYVVEGASSSVSHYLRQLLGQVVAKGGRPGGGGARPAPRPAPAPAPRPAPAPAPRPAPAPAPAPAPRPAPGPAPRPAPAPAPGPRPPSGPVPRPAVAPSQIPYRPVTPVAYAQPVVARPIIVAPIGYSYFPVYVYPLYVWRPYIYISPVYWATNTCYHSYCYRNYQRCLFVYGDGCFCYPGLLSCLRSSCYSYYQPVYDQCNQALNQPSRCVLSCRPAAYPLTPVQAALPVPPAANAPVDTSTIVATTLVPTIAADIKFSVVTVVLLQGANSTSLAGAEYDFASGVAQSLAPVKSATIVRDNVTLQARDVIINSTAFLEVTIGVALPSVEAMNATDTLFQDMAYGNVTNGTLGQTLVANNVLFNATQLAFDEIKSNVFVASEDGDVVVPAPLPTEPQPPTVDSSARGHHGILSNGIVVLALGVGSWMMMAILNRPSSTGRFELHVLSDLTHLAISQKGNEQCLLLNRNAATTGAGVVLEDVSELNHAQGRSLTFDAIFGIYTLLRGRYLALVTESRSVGKFKVRGADVEVRQVTAIEMVLLPTQQLPHLTPAQVEDEERYRSMTHHDLAMMIHSRYMAMVTTDVEAQLLYFAFEYDLTHTLQRITTSLSPTVSIAERADPRFCWNYAACSFLLEKKLYAWVVPIMQGYVEVCKHVSIADNKATFDLLYISRRSCRRQGTRFTMRSIPVVWSSPATLKYAPKVFQRAQADTDTASFQLHAEEMMKLYGRVILVNLIDKKTEQLKLGEAFEKTFGHASTLNTHILANIRYFSKSASGQVTSTQSGVVRTNCMDNLDRTNVVQSLFARRSLLLQVGESVQGNVLTSPFESFEKTFKNLWGNNADAISLLYAGTGALKTDFTRTGKRTTRGALMDGYNSVLRYILNNFYDGTRQDAMDLLLLRYVPSRHKASPFGSSASSMQSYLIGAMGTTVVLFTGLVAWDGFDVSFAFNRLLHATGAVVAVVVLAFGYFVRKGSDLAIANRPTFRPEDGCKSVSLDESQGGVGAQTVSASGMVSIPVSAHRRITKGASGRDPCRCSDGKYKPDTDEVDDLVALSYIQRSVHNDHLKYIQHVDTTCDTWNALKAIYENTSYVSLVTLQMKMYTLDWSERIGLKSFADQFQELTRKITAAGDGTPERSHVTRLLCLLPPRFANTVSYITRESRDATKFATMWSVLEELKLDDERQQLSNPSLRKNADRSDDALNATVNGECHYCHKPGHFRRKYRRRQTDEAKGVERRSVQDKPHGNSGGRGGYDGGRGGGHFSGRGYRLVALACTRGVRLADGHPIPVTAMGNVKIKSEETGRTATFKNVLYVPSLKKTLVSISRINLQSGDASLVFKRDHCQLRNKSKLSITAKWNDSYLYAIQGNCTLPGMDDEANMAETAEAMLWHARMGHIPAGSMTAASKASFGGPTNLPKANTCEVFGCVAWRRNEKQDKTASRANLYMFLGYSEVKKAYKVYDLEGKKTVFTVDCTFKETEFHRPRTVRRG</sequence>
<dbReference type="EMBL" id="QUTH01001564">
    <property type="protein sequence ID" value="RHZ30104.1"/>
    <property type="molecule type" value="Genomic_DNA"/>
</dbReference>
<feature type="compositionally biased region" description="Basic and acidic residues" evidence="1">
    <location>
        <begin position="1246"/>
        <end position="1264"/>
    </location>
</feature>
<dbReference type="PANTHER" id="PTHR45662">
    <property type="entry name" value="PHOSPHATIDYLINOSITIDE PHOSPHATASE SAC1"/>
    <property type="match status" value="1"/>
</dbReference>
<name>A0A3R6Y1T4_APHAT</name>
<accession>A0A3R6Y1T4</accession>